<dbReference type="Pfam" id="PF22691">
    <property type="entry name" value="Thiolase_C_1"/>
    <property type="match status" value="1"/>
</dbReference>
<evidence type="ECO:0000259" key="4">
    <source>
        <dbReference type="Pfam" id="PF22691"/>
    </source>
</evidence>
<dbReference type="GO" id="GO:0016747">
    <property type="term" value="F:acyltransferase activity, transferring groups other than amino-acyl groups"/>
    <property type="evidence" value="ECO:0007669"/>
    <property type="project" value="InterPro"/>
</dbReference>
<dbReference type="PANTHER" id="PTHR42870">
    <property type="entry name" value="ACETYL-COA C-ACETYLTRANSFERASE"/>
    <property type="match status" value="1"/>
</dbReference>
<sequence>MTTEVRVRGVGMTPFESEAERSLTDLAATAAERALTDAGVDPAAVDALHLGNALAEALDEGAGLANALAAALGLDGASADRIENTSATGASAFHRGVETLRSGDADVALVVGAEKMSAGDTRTVTEAISRLVHRREYAQGLTLPSFGGLAAGAYLDRHDAPREALAAVAAKNHENAVDNPVAQFRKSIDVADALDSPVVAAPLRLYDCCPMSDGAAAVVLTRAADDDPTDAMDPTDATPTTDASDATDTADATDAAGGSDADRVAPRVAGIASATGTHAVAERPDPLSIESVRTAGERVFDCAGIRPDDVDVACIHDAFTVLELIELEELGFYETGTAWEATLDGDTALDGELPVNPGGGLKARGHPLGATGLSQIVELVWQLRGDLHAGRRVDGAETAFAINVAGFGNNSVCTVLRA</sequence>
<dbReference type="AlphaFoldDB" id="A0A7D3Y2F1"/>
<accession>A0A7D3Y2F1</accession>
<dbReference type="Pfam" id="PF00108">
    <property type="entry name" value="Thiolase_N"/>
    <property type="match status" value="1"/>
</dbReference>
<dbReference type="PANTHER" id="PTHR42870:SF1">
    <property type="entry name" value="NON-SPECIFIC LIPID-TRANSFER PROTEIN-LIKE 2"/>
    <property type="match status" value="1"/>
</dbReference>
<dbReference type="InterPro" id="IPR055140">
    <property type="entry name" value="Thiolase_C_2"/>
</dbReference>
<organism evidence="5 6">
    <name type="scientific">Halorubrum salinarum</name>
    <dbReference type="NCBI Taxonomy" id="2739057"/>
    <lineage>
        <taxon>Archaea</taxon>
        <taxon>Methanobacteriati</taxon>
        <taxon>Methanobacteriota</taxon>
        <taxon>Stenosarchaea group</taxon>
        <taxon>Halobacteria</taxon>
        <taxon>Halobacteriales</taxon>
        <taxon>Haloferacaceae</taxon>
        <taxon>Halorubrum</taxon>
    </lineage>
</organism>
<dbReference type="InterPro" id="IPR016039">
    <property type="entry name" value="Thiolase-like"/>
</dbReference>
<evidence type="ECO:0000256" key="2">
    <source>
        <dbReference type="SAM" id="MobiDB-lite"/>
    </source>
</evidence>
<feature type="domain" description="Thiolase N-terminal" evidence="3">
    <location>
        <begin position="10"/>
        <end position="222"/>
    </location>
</feature>
<proteinExistence type="predicted"/>
<dbReference type="KEGG" id="hsai:HPS36_06790"/>
<dbReference type="GO" id="GO:0008299">
    <property type="term" value="P:isoprenoid biosynthetic process"/>
    <property type="evidence" value="ECO:0007669"/>
    <property type="project" value="UniProtKB-KW"/>
</dbReference>
<protein>
    <submittedName>
        <fullName evidence="5">Thiolase family protein</fullName>
    </submittedName>
</protein>
<dbReference type="InterPro" id="IPR020616">
    <property type="entry name" value="Thiolase_N"/>
</dbReference>
<dbReference type="CDD" id="cd00829">
    <property type="entry name" value="SCP-x_thiolase"/>
    <property type="match status" value="1"/>
</dbReference>
<keyword evidence="1" id="KW-0414">Isoprene biosynthesis</keyword>
<evidence type="ECO:0000313" key="6">
    <source>
        <dbReference type="Proteomes" id="UP000505020"/>
    </source>
</evidence>
<feature type="domain" description="Thiolase C-terminal" evidence="4">
    <location>
        <begin position="273"/>
        <end position="417"/>
    </location>
</feature>
<name>A0A7D3Y2F1_9EURY</name>
<evidence type="ECO:0000259" key="3">
    <source>
        <dbReference type="Pfam" id="PF00108"/>
    </source>
</evidence>
<dbReference type="Gene3D" id="3.40.47.10">
    <property type="match status" value="1"/>
</dbReference>
<dbReference type="InterPro" id="IPR002155">
    <property type="entry name" value="Thiolase"/>
</dbReference>
<dbReference type="Proteomes" id="UP000505020">
    <property type="component" value="Chromosome"/>
</dbReference>
<dbReference type="EMBL" id="CP053941">
    <property type="protein sequence ID" value="QKG94147.1"/>
    <property type="molecule type" value="Genomic_DNA"/>
</dbReference>
<dbReference type="SUPFAM" id="SSF53901">
    <property type="entry name" value="Thiolase-like"/>
    <property type="match status" value="2"/>
</dbReference>
<dbReference type="RefSeq" id="WP_173230799.1">
    <property type="nucleotide sequence ID" value="NZ_CP053941.1"/>
</dbReference>
<feature type="compositionally biased region" description="Low complexity" evidence="2">
    <location>
        <begin position="231"/>
        <end position="259"/>
    </location>
</feature>
<feature type="region of interest" description="Disordered" evidence="2">
    <location>
        <begin position="226"/>
        <end position="264"/>
    </location>
</feature>
<keyword evidence="6" id="KW-1185">Reference proteome</keyword>
<evidence type="ECO:0000313" key="5">
    <source>
        <dbReference type="EMBL" id="QKG94147.1"/>
    </source>
</evidence>
<dbReference type="GeneID" id="55594694"/>
<dbReference type="PIRSF" id="PIRSF000429">
    <property type="entry name" value="Ac-CoA_Ac_transf"/>
    <property type="match status" value="1"/>
</dbReference>
<gene>
    <name evidence="5" type="ORF">HPS36_06790</name>
</gene>
<reference evidence="5 6" key="1">
    <citation type="submission" date="2020-05" db="EMBL/GenBank/DDBJ databases">
        <title>Halorubrum RHB-C sp.nov., an extremely halophilic archaeon isolated from solar salt farm.</title>
        <authorList>
            <person name="Ho H."/>
            <person name="Danganan R.E."/>
            <person name="Dedeles G.R."/>
            <person name="Kim S.-G."/>
        </authorList>
    </citation>
    <scope>NUCLEOTIDE SEQUENCE [LARGE SCALE GENOMIC DNA]</scope>
    <source>
        <strain evidence="5 6">RHB-C</strain>
    </source>
</reference>
<evidence type="ECO:0000256" key="1">
    <source>
        <dbReference type="ARBA" id="ARBA00023229"/>
    </source>
</evidence>